<name>A0A0F9DAC1_9ZZZZ</name>
<accession>A0A0F9DAC1</accession>
<dbReference type="Pfam" id="PF25045">
    <property type="entry name" value="vWA_Ro60"/>
    <property type="match status" value="1"/>
</dbReference>
<protein>
    <recommendedName>
        <fullName evidence="1">RNA-binding protein RO60 vWA domain-containing protein</fullName>
    </recommendedName>
</protein>
<proteinExistence type="predicted"/>
<gene>
    <name evidence="2" type="ORF">LCGC14_2570290</name>
</gene>
<dbReference type="InterPro" id="IPR056800">
    <property type="entry name" value="vWA_Ro60"/>
</dbReference>
<reference evidence="2" key="1">
    <citation type="journal article" date="2015" name="Nature">
        <title>Complex archaea that bridge the gap between prokaryotes and eukaryotes.</title>
        <authorList>
            <person name="Spang A."/>
            <person name="Saw J.H."/>
            <person name="Jorgensen S.L."/>
            <person name="Zaremba-Niedzwiedzka K."/>
            <person name="Martijn J."/>
            <person name="Lind A.E."/>
            <person name="van Eijk R."/>
            <person name="Schleper C."/>
            <person name="Guy L."/>
            <person name="Ettema T.J."/>
        </authorList>
    </citation>
    <scope>NUCLEOTIDE SEQUENCE</scope>
</reference>
<evidence type="ECO:0000259" key="1">
    <source>
        <dbReference type="Pfam" id="PF25045"/>
    </source>
</evidence>
<dbReference type="EMBL" id="LAZR01042658">
    <property type="protein sequence ID" value="KKL08998.1"/>
    <property type="molecule type" value="Genomic_DNA"/>
</dbReference>
<evidence type="ECO:0000313" key="2">
    <source>
        <dbReference type="EMBL" id="KKL08998.1"/>
    </source>
</evidence>
<dbReference type="Gene3D" id="3.40.50.410">
    <property type="entry name" value="von Willebrand factor, type A domain"/>
    <property type="match status" value="1"/>
</dbReference>
<dbReference type="InterPro" id="IPR036465">
    <property type="entry name" value="vWFA_dom_sf"/>
</dbReference>
<organism evidence="2">
    <name type="scientific">marine sediment metagenome</name>
    <dbReference type="NCBI Taxonomy" id="412755"/>
    <lineage>
        <taxon>unclassified sequences</taxon>
        <taxon>metagenomes</taxon>
        <taxon>ecological metagenomes</taxon>
    </lineage>
</organism>
<feature type="domain" description="RNA-binding protein RO60 vWA" evidence="1">
    <location>
        <begin position="2"/>
        <end position="29"/>
    </location>
</feature>
<sequence>YSVADPSDAGMMDISGLDSSVPKILSDFIGNKF</sequence>
<feature type="non-terminal residue" evidence="2">
    <location>
        <position position="1"/>
    </location>
</feature>
<comment type="caution">
    <text evidence="2">The sequence shown here is derived from an EMBL/GenBank/DDBJ whole genome shotgun (WGS) entry which is preliminary data.</text>
</comment>
<dbReference type="AlphaFoldDB" id="A0A0F9DAC1"/>